<reference evidence="1 2" key="1">
    <citation type="journal article" date="2012" name="Appl. Environ. Microbiol.">
        <title>Involvement of two latex-clearing proteins during rubber degradation and insights into the subsequent degradation pathway revealed by the genome sequence of Gordonia polyisoprenivorans strain VH2.</title>
        <authorList>
            <person name="Hiessl S."/>
            <person name="Schuldes J."/>
            <person name="Thurmer A."/>
            <person name="Halbsguth T."/>
            <person name="Broker D."/>
            <person name="Angelov A."/>
            <person name="Liebl W."/>
            <person name="Daniel R."/>
            <person name="Steinbuchel A."/>
        </authorList>
    </citation>
    <scope>NUCLEOTIDE SEQUENCE [LARGE SCALE GENOMIC DNA]</scope>
    <source>
        <strain evidence="2">DSM 44266 / VH2</strain>
    </source>
</reference>
<dbReference type="Gene3D" id="2.40.10.10">
    <property type="entry name" value="Trypsin-like serine proteases"/>
    <property type="match status" value="2"/>
</dbReference>
<accession>H6N1G1</accession>
<dbReference type="KEGG" id="gpo:GPOL_c11100"/>
<dbReference type="GO" id="GO:0004252">
    <property type="term" value="F:serine-type endopeptidase activity"/>
    <property type="evidence" value="ECO:0007669"/>
    <property type="project" value="InterPro"/>
</dbReference>
<dbReference type="EMBL" id="CP003119">
    <property type="protein sequence ID" value="AFA72172.1"/>
    <property type="molecule type" value="Genomic_DNA"/>
</dbReference>
<evidence type="ECO:0008006" key="3">
    <source>
        <dbReference type="Google" id="ProtNLM"/>
    </source>
</evidence>
<dbReference type="AlphaFoldDB" id="H6N1G1"/>
<proteinExistence type="predicted"/>
<dbReference type="eggNOG" id="COG3591">
    <property type="taxonomic scope" value="Bacteria"/>
</dbReference>
<name>H6N1G1_GORPV</name>
<evidence type="ECO:0000313" key="2">
    <source>
        <dbReference type="Proteomes" id="UP000009154"/>
    </source>
</evidence>
<dbReference type="InterPro" id="IPR009003">
    <property type="entry name" value="Peptidase_S1_PA"/>
</dbReference>
<dbReference type="HOGENOM" id="CLU_1000265_0_0_11"/>
<dbReference type="InterPro" id="IPR043504">
    <property type="entry name" value="Peptidase_S1_PA_chymotrypsin"/>
</dbReference>
<dbReference type="GO" id="GO:0006508">
    <property type="term" value="P:proteolysis"/>
    <property type="evidence" value="ECO:0007669"/>
    <property type="project" value="InterPro"/>
</dbReference>
<sequence>MTTSIRDSVMVLISLSGTAIAPAPRLIASVGTELKAMLMTLEFTTRRRVRLAATSILTAALALCVSPTNAQAAPAGPTVGAGLEISTSPEPGLWGHCMLAGAGHDAVGTPLALTAGHCARLGSSIKTFDQRTTLGTVIARETFPGVGAFETNQLDYALIRLRPGVRIRPVPGSPIVATRLGEAQYGEIVCKYGDGMVFAGERCGVTGRISPVEFDAFAFSFFGDSGGPVFTDQHTLVGIVSRPSAVPFASSTTMTRVDAALTDARHKGALSGVFTPQA</sequence>
<dbReference type="SUPFAM" id="SSF50494">
    <property type="entry name" value="Trypsin-like serine proteases"/>
    <property type="match status" value="1"/>
</dbReference>
<protein>
    <recommendedName>
        <fullName evidence="3">Peptidase S1 domain-containing protein</fullName>
    </recommendedName>
</protein>
<gene>
    <name evidence="1" type="ordered locus">GPOL_c11100</name>
</gene>
<dbReference type="PROSITE" id="PS00134">
    <property type="entry name" value="TRYPSIN_HIS"/>
    <property type="match status" value="1"/>
</dbReference>
<evidence type="ECO:0000313" key="1">
    <source>
        <dbReference type="EMBL" id="AFA72172.1"/>
    </source>
</evidence>
<keyword evidence="2" id="KW-1185">Reference proteome</keyword>
<dbReference type="Proteomes" id="UP000009154">
    <property type="component" value="Chromosome"/>
</dbReference>
<organism evidence="1 2">
    <name type="scientific">Gordonia polyisoprenivorans (strain DSM 44266 / VH2)</name>
    <dbReference type="NCBI Taxonomy" id="1112204"/>
    <lineage>
        <taxon>Bacteria</taxon>
        <taxon>Bacillati</taxon>
        <taxon>Actinomycetota</taxon>
        <taxon>Actinomycetes</taxon>
        <taxon>Mycobacteriales</taxon>
        <taxon>Gordoniaceae</taxon>
        <taxon>Gordonia</taxon>
    </lineage>
</organism>
<dbReference type="InterPro" id="IPR018114">
    <property type="entry name" value="TRYPSIN_HIS"/>
</dbReference>